<dbReference type="InterPro" id="IPR002227">
    <property type="entry name" value="Tyrosinase_Cu-bd"/>
</dbReference>
<evidence type="ECO:0000313" key="13">
    <source>
        <dbReference type="Proteomes" id="UP000800235"/>
    </source>
</evidence>
<evidence type="ECO:0000256" key="9">
    <source>
        <dbReference type="ARBA" id="ARBA00048233"/>
    </source>
</evidence>
<dbReference type="GO" id="GO:0004503">
    <property type="term" value="F:tyrosinase activity"/>
    <property type="evidence" value="ECO:0007669"/>
    <property type="project" value="UniProtKB-EC"/>
</dbReference>
<reference evidence="12" key="1">
    <citation type="journal article" date="2020" name="Stud. Mycol.">
        <title>101 Dothideomycetes genomes: a test case for predicting lifestyles and emergence of pathogens.</title>
        <authorList>
            <person name="Haridas S."/>
            <person name="Albert R."/>
            <person name="Binder M."/>
            <person name="Bloem J."/>
            <person name="Labutti K."/>
            <person name="Salamov A."/>
            <person name="Andreopoulos B."/>
            <person name="Baker S."/>
            <person name="Barry K."/>
            <person name="Bills G."/>
            <person name="Bluhm B."/>
            <person name="Cannon C."/>
            <person name="Castanera R."/>
            <person name="Culley D."/>
            <person name="Daum C."/>
            <person name="Ezra D."/>
            <person name="Gonzalez J."/>
            <person name="Henrissat B."/>
            <person name="Kuo A."/>
            <person name="Liang C."/>
            <person name="Lipzen A."/>
            <person name="Lutzoni F."/>
            <person name="Magnuson J."/>
            <person name="Mondo S."/>
            <person name="Nolan M."/>
            <person name="Ohm R."/>
            <person name="Pangilinan J."/>
            <person name="Park H.-J."/>
            <person name="Ramirez L."/>
            <person name="Alfaro M."/>
            <person name="Sun H."/>
            <person name="Tritt A."/>
            <person name="Yoshinaga Y."/>
            <person name="Zwiers L.-H."/>
            <person name="Turgeon B."/>
            <person name="Goodwin S."/>
            <person name="Spatafora J."/>
            <person name="Crous P."/>
            <person name="Grigoriev I."/>
        </authorList>
    </citation>
    <scope>NUCLEOTIDE SEQUENCE</scope>
    <source>
        <strain evidence="12">CBS 130266</strain>
    </source>
</reference>
<dbReference type="GO" id="GO:0042438">
    <property type="term" value="P:melanin biosynthetic process"/>
    <property type="evidence" value="ECO:0007669"/>
    <property type="project" value="UniProtKB-KW"/>
</dbReference>
<gene>
    <name evidence="12" type="ORF">EJ08DRAFT_603748</name>
</gene>
<feature type="domain" description="Tyrosinase copper-binding" evidence="11">
    <location>
        <begin position="254"/>
        <end position="265"/>
    </location>
</feature>
<evidence type="ECO:0000256" key="6">
    <source>
        <dbReference type="ARBA" id="ARBA00023008"/>
    </source>
</evidence>
<dbReference type="InterPro" id="IPR041640">
    <property type="entry name" value="Tyrosinase_C"/>
</dbReference>
<evidence type="ECO:0000256" key="5">
    <source>
        <dbReference type="ARBA" id="ARBA00023002"/>
    </source>
</evidence>
<dbReference type="PROSITE" id="PS00498">
    <property type="entry name" value="TYROSINASE_2"/>
    <property type="match status" value="1"/>
</dbReference>
<keyword evidence="8" id="KW-0470">Melanin biosynthesis</keyword>
<dbReference type="Pfam" id="PF18132">
    <property type="entry name" value="Tyrosinase_C"/>
    <property type="match status" value="1"/>
</dbReference>
<evidence type="ECO:0000313" key="12">
    <source>
        <dbReference type="EMBL" id="KAF2435742.1"/>
    </source>
</evidence>
<proteinExistence type="inferred from homology"/>
<dbReference type="Pfam" id="PF00264">
    <property type="entry name" value="Tyrosinase"/>
    <property type="match status" value="1"/>
</dbReference>
<dbReference type="GO" id="GO:0046872">
    <property type="term" value="F:metal ion binding"/>
    <property type="evidence" value="ECO:0007669"/>
    <property type="project" value="UniProtKB-KW"/>
</dbReference>
<dbReference type="EC" id="1.14.18.1" evidence="3"/>
<dbReference type="PRINTS" id="PR00092">
    <property type="entry name" value="TYROSINASE"/>
</dbReference>
<keyword evidence="13" id="KW-1185">Reference proteome</keyword>
<dbReference type="SUPFAM" id="SSF48056">
    <property type="entry name" value="Di-copper centre-containing domain"/>
    <property type="match status" value="1"/>
</dbReference>
<comment type="catalytic activity">
    <reaction evidence="9">
        <text>2 L-dopa + O2 = 2 L-dopaquinone + 2 H2O</text>
        <dbReference type="Rhea" id="RHEA:34287"/>
        <dbReference type="ChEBI" id="CHEBI:15377"/>
        <dbReference type="ChEBI" id="CHEBI:15379"/>
        <dbReference type="ChEBI" id="CHEBI:57504"/>
        <dbReference type="ChEBI" id="CHEBI:57924"/>
        <dbReference type="EC" id="1.14.18.1"/>
    </reaction>
</comment>
<name>A0A9P4U489_9PEZI</name>
<evidence type="ECO:0000256" key="4">
    <source>
        <dbReference type="ARBA" id="ARBA00022723"/>
    </source>
</evidence>
<comment type="caution">
    <text evidence="12">The sequence shown here is derived from an EMBL/GenBank/DDBJ whole genome shotgun (WGS) entry which is preliminary data.</text>
</comment>
<sequence>MQRTGGPAWDLYLLSLQAFQQKNQTEMFSWFQFSGIHGYPEVNWDGVESVANHQVVGYAPHSAILFGPWHRLYLAAYEQIISQLAQDIAAQYPANQLAKYQAAATTLRIPYWDWANSAALPACLSTPTITVNSPRGRTSFDNPLASYLFHPVPNDGSFPPGWDVSSLPKTSRLPDGNGNSRTSELNRVLAANQAGLRDNLYYLIARQTRYGPFSNNGFPIDQRNGQMDSIENIHNTIHGLVGGHMNYVVISAYDPLFFLHHTNIDRIFSIWSAINPKSYVVPQKNSGGTYAQAPGSVEDIHTPLKPFHSDANGSFHTSTTARDTMTFGYSYPEVVDWNVTPNQLASNVRSIVNTLYAPAGSLAKRSVSRIMRRADAQVRDWFVNFSVKRTVLAPVSVHFFMGEPPAQPENWSTASNLIISQMILPDLTPDNLGAPALAQIPLTRSLINAQKNNQLKSTSVASVSSFLKTQLQWRVQTTTGEVLDAKTLTDFKISVVDQVVQETTPVDLFNQYGQFNEHPELQWGN</sequence>
<protein>
    <recommendedName>
        <fullName evidence="3">tyrosinase</fullName>
        <ecNumber evidence="3">1.14.18.1</ecNumber>
    </recommendedName>
</protein>
<accession>A0A9P4U489</accession>
<dbReference type="PANTHER" id="PTHR11474:SF76">
    <property type="entry name" value="SHKT DOMAIN-CONTAINING PROTEIN"/>
    <property type="match status" value="1"/>
</dbReference>
<organism evidence="12 13">
    <name type="scientific">Tothia fuscella</name>
    <dbReference type="NCBI Taxonomy" id="1048955"/>
    <lineage>
        <taxon>Eukaryota</taxon>
        <taxon>Fungi</taxon>
        <taxon>Dikarya</taxon>
        <taxon>Ascomycota</taxon>
        <taxon>Pezizomycotina</taxon>
        <taxon>Dothideomycetes</taxon>
        <taxon>Pleosporomycetidae</taxon>
        <taxon>Venturiales</taxon>
        <taxon>Cylindrosympodiaceae</taxon>
        <taxon>Tothia</taxon>
    </lineage>
</organism>
<comment type="catalytic activity">
    <reaction evidence="10">
        <text>L-tyrosine + O2 = L-dopaquinone + H2O</text>
        <dbReference type="Rhea" id="RHEA:18117"/>
        <dbReference type="ChEBI" id="CHEBI:15377"/>
        <dbReference type="ChEBI" id="CHEBI:15379"/>
        <dbReference type="ChEBI" id="CHEBI:57924"/>
        <dbReference type="ChEBI" id="CHEBI:58315"/>
        <dbReference type="EC" id="1.14.18.1"/>
    </reaction>
</comment>
<evidence type="ECO:0000256" key="1">
    <source>
        <dbReference type="ARBA" id="ARBA00001973"/>
    </source>
</evidence>
<evidence type="ECO:0000256" key="10">
    <source>
        <dbReference type="ARBA" id="ARBA00048881"/>
    </source>
</evidence>
<keyword evidence="6" id="KW-0186">Copper</keyword>
<dbReference type="Gene3D" id="1.10.1280.10">
    <property type="entry name" value="Di-copper center containing domain from catechol oxidase"/>
    <property type="match status" value="1"/>
</dbReference>
<dbReference type="EMBL" id="MU007012">
    <property type="protein sequence ID" value="KAF2435742.1"/>
    <property type="molecule type" value="Genomic_DNA"/>
</dbReference>
<keyword evidence="5" id="KW-0560">Oxidoreductase</keyword>
<evidence type="ECO:0000256" key="8">
    <source>
        <dbReference type="ARBA" id="ARBA00023101"/>
    </source>
</evidence>
<dbReference type="Proteomes" id="UP000800235">
    <property type="component" value="Unassembled WGS sequence"/>
</dbReference>
<evidence type="ECO:0000256" key="3">
    <source>
        <dbReference type="ARBA" id="ARBA00011906"/>
    </source>
</evidence>
<evidence type="ECO:0000259" key="11">
    <source>
        <dbReference type="PROSITE" id="PS00498"/>
    </source>
</evidence>
<dbReference type="AlphaFoldDB" id="A0A9P4U489"/>
<dbReference type="InterPro" id="IPR008922">
    <property type="entry name" value="Di-copper_centre_dom_sf"/>
</dbReference>
<keyword evidence="7" id="KW-0503">Monooxygenase</keyword>
<comment type="similarity">
    <text evidence="2">Belongs to the tyrosinase family.</text>
</comment>
<evidence type="ECO:0000256" key="7">
    <source>
        <dbReference type="ARBA" id="ARBA00023033"/>
    </source>
</evidence>
<dbReference type="PANTHER" id="PTHR11474">
    <property type="entry name" value="TYROSINASE FAMILY MEMBER"/>
    <property type="match status" value="1"/>
</dbReference>
<dbReference type="InterPro" id="IPR050316">
    <property type="entry name" value="Tyrosinase/Hemocyanin"/>
</dbReference>
<comment type="cofactor">
    <cofactor evidence="1">
        <name>Cu(2+)</name>
        <dbReference type="ChEBI" id="CHEBI:29036"/>
    </cofactor>
</comment>
<keyword evidence="4" id="KW-0479">Metal-binding</keyword>
<dbReference type="OrthoDB" id="6132182at2759"/>
<evidence type="ECO:0000256" key="2">
    <source>
        <dbReference type="ARBA" id="ARBA00009928"/>
    </source>
</evidence>